<dbReference type="InterPro" id="IPR001959">
    <property type="entry name" value="Transposase"/>
</dbReference>
<dbReference type="NCBIfam" id="NF040570">
    <property type="entry name" value="guided_TnpB"/>
    <property type="match status" value="1"/>
</dbReference>
<organism evidence="2">
    <name type="scientific">marine sediment metagenome</name>
    <dbReference type="NCBI Taxonomy" id="412755"/>
    <lineage>
        <taxon>unclassified sequences</taxon>
        <taxon>metagenomes</taxon>
        <taxon>ecological metagenomes</taxon>
    </lineage>
</organism>
<feature type="non-terminal residue" evidence="2">
    <location>
        <position position="263"/>
    </location>
</feature>
<dbReference type="AlphaFoldDB" id="X1D9C8"/>
<comment type="caution">
    <text evidence="2">The sequence shown here is derived from an EMBL/GenBank/DDBJ whole genome shotgun (WGS) entry which is preliminary data.</text>
</comment>
<accession>X1D9C8</accession>
<sequence length="263" mass="31061">EEKKIIHTLSDKKFFPEFKEVPSQTLQEVVERVDKAFQNFFRKVKRGEKPGYPRFKSFNRYHSFTLKQAGWKLACKELRINKIGSFKLFLSRPIEGEIKTVTIRKTLSNRWYVTFSCDKVASKPLPKTSESIGIDVGCLSFLTTSTGEKINNPRFFQRAQNILTKRQRAVSHRKKGSKRRTKAKILLAKAHEKVFNQRRDFHFKIARKILLAYDTIYIENMNHFKSYRVLNRSMRDVAWFNFFNILLFKAEEAEKEVVKVPAR</sequence>
<evidence type="ECO:0000259" key="1">
    <source>
        <dbReference type="Pfam" id="PF01385"/>
    </source>
</evidence>
<feature type="non-terminal residue" evidence="2">
    <location>
        <position position="1"/>
    </location>
</feature>
<feature type="domain" description="Probable transposase IS891/IS1136/IS1341" evidence="1">
    <location>
        <begin position="121"/>
        <end position="222"/>
    </location>
</feature>
<gene>
    <name evidence="2" type="ORF">S01H4_53081</name>
</gene>
<dbReference type="EMBL" id="BART01030391">
    <property type="protein sequence ID" value="GAH16852.1"/>
    <property type="molecule type" value="Genomic_DNA"/>
</dbReference>
<evidence type="ECO:0000313" key="2">
    <source>
        <dbReference type="EMBL" id="GAH16852.1"/>
    </source>
</evidence>
<name>X1D9C8_9ZZZZ</name>
<reference evidence="2" key="1">
    <citation type="journal article" date="2014" name="Front. Microbiol.">
        <title>High frequency of phylogenetically diverse reductive dehalogenase-homologous genes in deep subseafloor sedimentary metagenomes.</title>
        <authorList>
            <person name="Kawai M."/>
            <person name="Futagami T."/>
            <person name="Toyoda A."/>
            <person name="Takaki Y."/>
            <person name="Nishi S."/>
            <person name="Hori S."/>
            <person name="Arai W."/>
            <person name="Tsubouchi T."/>
            <person name="Morono Y."/>
            <person name="Uchiyama I."/>
            <person name="Ito T."/>
            <person name="Fujiyama A."/>
            <person name="Inagaki F."/>
            <person name="Takami H."/>
        </authorList>
    </citation>
    <scope>NUCLEOTIDE SEQUENCE</scope>
    <source>
        <strain evidence="2">Expedition CK06-06</strain>
    </source>
</reference>
<dbReference type="Pfam" id="PF01385">
    <property type="entry name" value="OrfB_IS605"/>
    <property type="match status" value="1"/>
</dbReference>
<proteinExistence type="predicted"/>
<protein>
    <recommendedName>
        <fullName evidence="1">Probable transposase IS891/IS1136/IS1341 domain-containing protein</fullName>
    </recommendedName>
</protein>